<keyword evidence="6" id="KW-0645">Protease</keyword>
<gene>
    <name evidence="8" type="ORF">J2Z22_001258</name>
</gene>
<dbReference type="InterPro" id="IPR000223">
    <property type="entry name" value="Pept_S26A_signal_pept_1"/>
</dbReference>
<evidence type="ECO:0000259" key="7">
    <source>
        <dbReference type="Pfam" id="PF10502"/>
    </source>
</evidence>
<comment type="catalytic activity">
    <reaction evidence="1 6">
        <text>Cleavage of hydrophobic, N-terminal signal or leader sequences from secreted and periplasmic proteins.</text>
        <dbReference type="EC" id="3.4.21.89"/>
    </reaction>
</comment>
<dbReference type="InterPro" id="IPR019533">
    <property type="entry name" value="Peptidase_S26"/>
</dbReference>
<dbReference type="NCBIfam" id="TIGR02227">
    <property type="entry name" value="sigpep_I_bact"/>
    <property type="match status" value="1"/>
</dbReference>
<accession>A0ABU3H4I3</accession>
<dbReference type="GO" id="GO:0009003">
    <property type="term" value="F:signal peptidase activity"/>
    <property type="evidence" value="ECO:0007669"/>
    <property type="project" value="UniProtKB-EC"/>
</dbReference>
<dbReference type="PANTHER" id="PTHR43390:SF1">
    <property type="entry name" value="CHLOROPLAST PROCESSING PEPTIDASE"/>
    <property type="match status" value="1"/>
</dbReference>
<dbReference type="PANTHER" id="PTHR43390">
    <property type="entry name" value="SIGNAL PEPTIDASE I"/>
    <property type="match status" value="1"/>
</dbReference>
<dbReference type="Proteomes" id="UP001248709">
    <property type="component" value="Unassembled WGS sequence"/>
</dbReference>
<evidence type="ECO:0000256" key="3">
    <source>
        <dbReference type="ARBA" id="ARBA00009370"/>
    </source>
</evidence>
<feature type="domain" description="Peptidase S26" evidence="7">
    <location>
        <begin position="9"/>
        <end position="161"/>
    </location>
</feature>
<dbReference type="PROSITE" id="PS00760">
    <property type="entry name" value="SPASE_I_2"/>
    <property type="match status" value="1"/>
</dbReference>
<organism evidence="8 9">
    <name type="scientific">Paenibacillus forsythiae</name>
    <dbReference type="NCBI Taxonomy" id="365616"/>
    <lineage>
        <taxon>Bacteria</taxon>
        <taxon>Bacillati</taxon>
        <taxon>Bacillota</taxon>
        <taxon>Bacilli</taxon>
        <taxon>Bacillales</taxon>
        <taxon>Paenibacillaceae</taxon>
        <taxon>Paenibacillus</taxon>
    </lineage>
</organism>
<evidence type="ECO:0000256" key="2">
    <source>
        <dbReference type="ARBA" id="ARBA00004401"/>
    </source>
</evidence>
<dbReference type="CDD" id="cd06530">
    <property type="entry name" value="S26_SPase_I"/>
    <property type="match status" value="1"/>
</dbReference>
<comment type="similarity">
    <text evidence="3 6">Belongs to the peptidase S26 family.</text>
</comment>
<dbReference type="SUPFAM" id="SSF51306">
    <property type="entry name" value="LexA/Signal peptidase"/>
    <property type="match status" value="1"/>
</dbReference>
<dbReference type="Gene3D" id="2.10.109.10">
    <property type="entry name" value="Umud Fragment, subunit A"/>
    <property type="match status" value="1"/>
</dbReference>
<evidence type="ECO:0000256" key="1">
    <source>
        <dbReference type="ARBA" id="ARBA00000677"/>
    </source>
</evidence>
<name>A0ABU3H4I3_9BACL</name>
<reference evidence="8 9" key="1">
    <citation type="submission" date="2023-07" db="EMBL/GenBank/DDBJ databases">
        <title>Genomic Encyclopedia of Type Strains, Phase IV (KMG-IV): sequencing the most valuable type-strain genomes for metagenomic binning, comparative biology and taxonomic classification.</title>
        <authorList>
            <person name="Goeker M."/>
        </authorList>
    </citation>
    <scope>NUCLEOTIDE SEQUENCE [LARGE SCALE GENOMIC DNA]</scope>
    <source>
        <strain evidence="8 9">T98</strain>
    </source>
</reference>
<dbReference type="Pfam" id="PF10502">
    <property type="entry name" value="Peptidase_S26"/>
    <property type="match status" value="1"/>
</dbReference>
<evidence type="ECO:0000256" key="4">
    <source>
        <dbReference type="ARBA" id="ARBA00013208"/>
    </source>
</evidence>
<keyword evidence="5 6" id="KW-0378">Hydrolase</keyword>
<comment type="subcellular location">
    <subcellularLocation>
        <location evidence="2">Cell membrane</location>
        <topology evidence="2">Single-pass type II membrane protein</topology>
    </subcellularLocation>
    <subcellularLocation>
        <location evidence="6">Membrane</location>
        <topology evidence="6">Single-pass type II membrane protein</topology>
    </subcellularLocation>
</comment>
<protein>
    <recommendedName>
        <fullName evidence="4 6">Signal peptidase I</fullName>
        <ecNumber evidence="4 6">3.4.21.89</ecNumber>
    </recommendedName>
</protein>
<proteinExistence type="inferred from homology"/>
<dbReference type="EC" id="3.4.21.89" evidence="4 6"/>
<dbReference type="InterPro" id="IPR036286">
    <property type="entry name" value="LexA/Signal_pep-like_sf"/>
</dbReference>
<dbReference type="PRINTS" id="PR00727">
    <property type="entry name" value="LEADERPTASE"/>
</dbReference>
<dbReference type="RefSeq" id="WP_025702337.1">
    <property type="nucleotide sequence ID" value="NZ_JAUSUY010000004.1"/>
</dbReference>
<evidence type="ECO:0000313" key="8">
    <source>
        <dbReference type="EMBL" id="MDT3425739.1"/>
    </source>
</evidence>
<sequence length="170" mass="19145">MNKFTKLVKDWVPTILVAVVLSLLIRSYVAEAMSVPTESMVPTIQAGDRLIVEKMLWATSLKHGDIVVFHPPVPGETKLYVKRLIGLPGDVVQIKDGALYRNGDKVDESYLTAKMDYAFGPVTVPEDHYFFLGDNRNMSFDAHSWDTPFVAKDKLIGKVVLEIPFHKLRD</sequence>
<dbReference type="InterPro" id="IPR019757">
    <property type="entry name" value="Pept_S26A_signal_pept_1_Lys-AS"/>
</dbReference>
<keyword evidence="9" id="KW-1185">Reference proteome</keyword>
<evidence type="ECO:0000256" key="5">
    <source>
        <dbReference type="ARBA" id="ARBA00022801"/>
    </source>
</evidence>
<comment type="caution">
    <text evidence="8">The sequence shown here is derived from an EMBL/GenBank/DDBJ whole genome shotgun (WGS) entry which is preliminary data.</text>
</comment>
<dbReference type="EMBL" id="JAUSUY010000004">
    <property type="protein sequence ID" value="MDT3425739.1"/>
    <property type="molecule type" value="Genomic_DNA"/>
</dbReference>
<evidence type="ECO:0000256" key="6">
    <source>
        <dbReference type="RuleBase" id="RU362042"/>
    </source>
</evidence>
<evidence type="ECO:0000313" key="9">
    <source>
        <dbReference type="Proteomes" id="UP001248709"/>
    </source>
</evidence>